<dbReference type="AlphaFoldDB" id="A0A354M1H1"/>
<name>A0A354M1H1_9BACT</name>
<evidence type="ECO:0000313" key="2">
    <source>
        <dbReference type="Proteomes" id="UP000262954"/>
    </source>
</evidence>
<accession>A0A354M1H1</accession>
<dbReference type="EMBL" id="DNWC01000066">
    <property type="protein sequence ID" value="HBJ08360.1"/>
    <property type="molecule type" value="Genomic_DNA"/>
</dbReference>
<evidence type="ECO:0000313" key="1">
    <source>
        <dbReference type="EMBL" id="HBJ08360.1"/>
    </source>
</evidence>
<dbReference type="Proteomes" id="UP000262954">
    <property type="component" value="Unassembled WGS sequence"/>
</dbReference>
<feature type="non-terminal residue" evidence="1">
    <location>
        <position position="39"/>
    </location>
</feature>
<gene>
    <name evidence="1" type="ORF">DDY73_05090</name>
</gene>
<proteinExistence type="predicted"/>
<comment type="caution">
    <text evidence="1">The sequence shown here is derived from an EMBL/GenBank/DDBJ whole genome shotgun (WGS) entry which is preliminary data.</text>
</comment>
<sequence>MAKVQNISEIHPTLGFTEFDIPEKYRKSFHESELGRLHS</sequence>
<organism evidence="1 2">
    <name type="scientific">Coprobacter fastidiosus</name>
    <dbReference type="NCBI Taxonomy" id="1099853"/>
    <lineage>
        <taxon>Bacteria</taxon>
        <taxon>Pseudomonadati</taxon>
        <taxon>Bacteroidota</taxon>
        <taxon>Bacteroidia</taxon>
        <taxon>Bacteroidales</taxon>
        <taxon>Barnesiellaceae</taxon>
        <taxon>Coprobacter</taxon>
    </lineage>
</organism>
<protein>
    <submittedName>
        <fullName evidence="1">Transposase</fullName>
    </submittedName>
</protein>
<reference evidence="1 2" key="1">
    <citation type="journal article" date="2018" name="Nat. Biotechnol.">
        <title>A standardized bacterial taxonomy based on genome phylogeny substantially revises the tree of life.</title>
        <authorList>
            <person name="Parks D.H."/>
            <person name="Chuvochina M."/>
            <person name="Waite D.W."/>
            <person name="Rinke C."/>
            <person name="Skarshewski A."/>
            <person name="Chaumeil P.A."/>
            <person name="Hugenholtz P."/>
        </authorList>
    </citation>
    <scope>NUCLEOTIDE SEQUENCE [LARGE SCALE GENOMIC DNA]</scope>
    <source>
        <strain evidence="1">UBA11482</strain>
    </source>
</reference>